<dbReference type="InterPro" id="IPR050832">
    <property type="entry name" value="Bact_Acetyltransf"/>
</dbReference>
<dbReference type="PROSITE" id="PS51186">
    <property type="entry name" value="GNAT"/>
    <property type="match status" value="2"/>
</dbReference>
<dbReference type="RefSeq" id="WP_193418808.1">
    <property type="nucleotide sequence ID" value="NZ_JADCNN020000028.1"/>
</dbReference>
<dbReference type="SUPFAM" id="SSF55729">
    <property type="entry name" value="Acyl-CoA N-acyltransferases (Nat)"/>
    <property type="match status" value="2"/>
</dbReference>
<gene>
    <name evidence="4" type="ORF">IM700_020725</name>
</gene>
<evidence type="ECO:0000313" key="5">
    <source>
        <dbReference type="Proteomes" id="UP001516620"/>
    </source>
</evidence>
<proteinExistence type="predicted"/>
<comment type="caution">
    <text evidence="4">The sequence shown here is derived from an EMBL/GenBank/DDBJ whole genome shotgun (WGS) entry which is preliminary data.</text>
</comment>
<accession>A0ABS2H9L8</accession>
<reference evidence="4 5" key="1">
    <citation type="submission" date="2021-01" db="EMBL/GenBank/DDBJ databases">
        <title>Paenibacillus sp.nov. isolated from the rhizosphere soil of tomato plant.</title>
        <authorList>
            <person name="Thin K.K."/>
            <person name="Zhang X."/>
            <person name="He S."/>
        </authorList>
    </citation>
    <scope>NUCLEOTIDE SEQUENCE [LARGE SCALE GENOMIC DNA]</scope>
    <source>
        <strain evidence="4 5">DXFW5</strain>
    </source>
</reference>
<sequence>MPSYIIVKLSEVTPELLEPIHWLEQVCRQADGSKLNIGLDNLSKESGDHAYLYQVEGSLRGYLGWYTADGVEANLIAMVHPESRRQGVFRRLLEAAITEMDEQGIQTYRFKVPADSEPGLRCVEHLGTRFDGSQFAMELTSWQEDSAGHADLTLRPEELEDFGFMVRCLSQAFGDTEEWTILYLGHTREPSRHNYIGCCGEERIGLIRVNLLGNETAVIHDFCVLPSQQGRGYGGEMLAQTVRLLLAQGRTRIRLSVAADNRSALELYRKTGFAIVSESRYYVCKRKEFPS</sequence>
<keyword evidence="2" id="KW-0012">Acyltransferase</keyword>
<keyword evidence="5" id="KW-1185">Reference proteome</keyword>
<dbReference type="PANTHER" id="PTHR43877:SF2">
    <property type="entry name" value="AMINOALKYLPHOSPHONATE N-ACETYLTRANSFERASE-RELATED"/>
    <property type="match status" value="1"/>
</dbReference>
<dbReference type="EMBL" id="JADCNN020000028">
    <property type="protein sequence ID" value="MBM6998097.1"/>
    <property type="molecule type" value="Genomic_DNA"/>
</dbReference>
<evidence type="ECO:0000259" key="3">
    <source>
        <dbReference type="PROSITE" id="PS51186"/>
    </source>
</evidence>
<feature type="domain" description="N-acetyltransferase" evidence="3">
    <location>
        <begin position="7"/>
        <end position="155"/>
    </location>
</feature>
<keyword evidence="1" id="KW-0808">Transferase</keyword>
<evidence type="ECO:0000256" key="1">
    <source>
        <dbReference type="ARBA" id="ARBA00022679"/>
    </source>
</evidence>
<dbReference type="InterPro" id="IPR000182">
    <property type="entry name" value="GNAT_dom"/>
</dbReference>
<evidence type="ECO:0000256" key="2">
    <source>
        <dbReference type="ARBA" id="ARBA00023315"/>
    </source>
</evidence>
<dbReference type="CDD" id="cd04301">
    <property type="entry name" value="NAT_SF"/>
    <property type="match status" value="2"/>
</dbReference>
<dbReference type="Pfam" id="PF00583">
    <property type="entry name" value="Acetyltransf_1"/>
    <property type="match status" value="2"/>
</dbReference>
<protein>
    <submittedName>
        <fullName evidence="4">GNAT family N-acetyltransferase</fullName>
    </submittedName>
</protein>
<organism evidence="4 5">
    <name type="scientific">Paenibacillus rhizolycopersici</name>
    <dbReference type="NCBI Taxonomy" id="2780073"/>
    <lineage>
        <taxon>Bacteria</taxon>
        <taxon>Bacillati</taxon>
        <taxon>Bacillota</taxon>
        <taxon>Bacilli</taxon>
        <taxon>Bacillales</taxon>
        <taxon>Paenibacillaceae</taxon>
        <taxon>Paenibacillus</taxon>
    </lineage>
</organism>
<dbReference type="Proteomes" id="UP001516620">
    <property type="component" value="Unassembled WGS sequence"/>
</dbReference>
<feature type="domain" description="N-acetyltransferase" evidence="3">
    <location>
        <begin position="152"/>
        <end position="290"/>
    </location>
</feature>
<evidence type="ECO:0000313" key="4">
    <source>
        <dbReference type="EMBL" id="MBM6998097.1"/>
    </source>
</evidence>
<dbReference type="InterPro" id="IPR016181">
    <property type="entry name" value="Acyl_CoA_acyltransferase"/>
</dbReference>
<dbReference type="PANTHER" id="PTHR43877">
    <property type="entry name" value="AMINOALKYLPHOSPHONATE N-ACETYLTRANSFERASE-RELATED-RELATED"/>
    <property type="match status" value="1"/>
</dbReference>
<name>A0ABS2H9L8_9BACL</name>
<dbReference type="Gene3D" id="3.40.630.30">
    <property type="match status" value="1"/>
</dbReference>